<comment type="caution">
    <text evidence="1">The sequence shown here is derived from an EMBL/GenBank/DDBJ whole genome shotgun (WGS) entry which is preliminary data.</text>
</comment>
<accession>A0A822Z1B4</accession>
<keyword evidence="2" id="KW-1185">Reference proteome</keyword>
<organism evidence="1 2">
    <name type="scientific">Nelumbo nucifera</name>
    <name type="common">Sacred lotus</name>
    <dbReference type="NCBI Taxonomy" id="4432"/>
    <lineage>
        <taxon>Eukaryota</taxon>
        <taxon>Viridiplantae</taxon>
        <taxon>Streptophyta</taxon>
        <taxon>Embryophyta</taxon>
        <taxon>Tracheophyta</taxon>
        <taxon>Spermatophyta</taxon>
        <taxon>Magnoliopsida</taxon>
        <taxon>Proteales</taxon>
        <taxon>Nelumbonaceae</taxon>
        <taxon>Nelumbo</taxon>
    </lineage>
</organism>
<evidence type="ECO:0000313" key="2">
    <source>
        <dbReference type="Proteomes" id="UP000607653"/>
    </source>
</evidence>
<sequence>MDSKLMEEWLWSNLARLKPQEMTE</sequence>
<reference evidence="1 2" key="1">
    <citation type="journal article" date="2020" name="Mol. Biol. Evol.">
        <title>Distinct Expression and Methylation Patterns for Genes with Different Fates following a Single Whole-Genome Duplication in Flowering Plants.</title>
        <authorList>
            <person name="Shi T."/>
            <person name="Rahmani R.S."/>
            <person name="Gugger P.F."/>
            <person name="Wang M."/>
            <person name="Li H."/>
            <person name="Zhang Y."/>
            <person name="Li Z."/>
            <person name="Wang Q."/>
            <person name="Van de Peer Y."/>
            <person name="Marchal K."/>
            <person name="Chen J."/>
        </authorList>
    </citation>
    <scope>NUCLEOTIDE SEQUENCE [LARGE SCALE GENOMIC DNA]</scope>
    <source>
        <tissue evidence="1">Leaf</tissue>
    </source>
</reference>
<proteinExistence type="predicted"/>
<gene>
    <name evidence="1" type="ORF">HUJ06_007930</name>
</gene>
<name>A0A822Z1B4_NELNU</name>
<dbReference type="AlphaFoldDB" id="A0A822Z1B4"/>
<protein>
    <submittedName>
        <fullName evidence="1">Uncharacterized protein</fullName>
    </submittedName>
</protein>
<evidence type="ECO:0000313" key="1">
    <source>
        <dbReference type="EMBL" id="DAD37289.1"/>
    </source>
</evidence>
<dbReference type="Proteomes" id="UP000607653">
    <property type="component" value="Unassembled WGS sequence"/>
</dbReference>
<dbReference type="EMBL" id="DUZY01000004">
    <property type="protein sequence ID" value="DAD37289.1"/>
    <property type="molecule type" value="Genomic_DNA"/>
</dbReference>